<evidence type="ECO:0000313" key="4">
    <source>
        <dbReference type="Proteomes" id="UP001290101"/>
    </source>
</evidence>
<comment type="caution">
    <text evidence="3">The sequence shown here is derived from an EMBL/GenBank/DDBJ whole genome shotgun (WGS) entry which is preliminary data.</text>
</comment>
<dbReference type="InterPro" id="IPR023393">
    <property type="entry name" value="START-like_dom_sf"/>
</dbReference>
<evidence type="ECO:0000313" key="3">
    <source>
        <dbReference type="EMBL" id="MDZ5493391.1"/>
    </source>
</evidence>
<dbReference type="Proteomes" id="UP001290101">
    <property type="component" value="Unassembled WGS sequence"/>
</dbReference>
<dbReference type="InterPro" id="IPR013538">
    <property type="entry name" value="ASHA1/2-like_C"/>
</dbReference>
<dbReference type="EMBL" id="JAXOTQ010000045">
    <property type="protein sequence ID" value="MDZ5493391.1"/>
    <property type="molecule type" value="Genomic_DNA"/>
</dbReference>
<organism evidence="3 4">
    <name type="scientific">Micromonospora sicca</name>
    <dbReference type="NCBI Taxonomy" id="2202420"/>
    <lineage>
        <taxon>Bacteria</taxon>
        <taxon>Bacillati</taxon>
        <taxon>Actinomycetota</taxon>
        <taxon>Actinomycetes</taxon>
        <taxon>Micromonosporales</taxon>
        <taxon>Micromonosporaceae</taxon>
        <taxon>Micromonospora</taxon>
    </lineage>
</organism>
<name>A0ABU5JLE6_9ACTN</name>
<accession>A0ABU5JLE6</accession>
<evidence type="ECO:0000259" key="2">
    <source>
        <dbReference type="Pfam" id="PF08327"/>
    </source>
</evidence>
<dbReference type="SUPFAM" id="SSF55961">
    <property type="entry name" value="Bet v1-like"/>
    <property type="match status" value="1"/>
</dbReference>
<sequence>MSTAVRLHRDLPAPPEKVYRAWLDPDLLRRWLAPSGLAGALLLTYAREPALAG</sequence>
<protein>
    <submittedName>
        <fullName evidence="3">SRPBCC domain-containing protein</fullName>
    </submittedName>
</protein>
<reference evidence="3 4" key="1">
    <citation type="submission" date="2023-12" db="EMBL/GenBank/DDBJ databases">
        <title>Micromonospora sp. nov., isolated from Atacama Desert.</title>
        <authorList>
            <person name="Carro L."/>
            <person name="Golinska P."/>
            <person name="Klenk H.-P."/>
            <person name="Goodfellow M."/>
        </authorList>
    </citation>
    <scope>NUCLEOTIDE SEQUENCE [LARGE SCALE GENOMIC DNA]</scope>
    <source>
        <strain evidence="3 4">4G53</strain>
    </source>
</reference>
<evidence type="ECO:0000256" key="1">
    <source>
        <dbReference type="ARBA" id="ARBA00006817"/>
    </source>
</evidence>
<comment type="similarity">
    <text evidence="1">Belongs to the AHA1 family.</text>
</comment>
<dbReference type="RefSeq" id="WP_322442984.1">
    <property type="nucleotide sequence ID" value="NZ_JAXOTQ010000045.1"/>
</dbReference>
<feature type="domain" description="Activator of Hsp90 ATPase homologue 1/2-like C-terminal" evidence="2">
    <location>
        <begin position="13"/>
        <end position="31"/>
    </location>
</feature>
<keyword evidence="4" id="KW-1185">Reference proteome</keyword>
<dbReference type="Pfam" id="PF08327">
    <property type="entry name" value="AHSA1"/>
    <property type="match status" value="1"/>
</dbReference>
<proteinExistence type="inferred from homology"/>
<dbReference type="Gene3D" id="3.30.530.20">
    <property type="match status" value="1"/>
</dbReference>
<gene>
    <name evidence="3" type="ORF">U2F25_28650</name>
</gene>